<dbReference type="InterPro" id="IPR053192">
    <property type="entry name" value="Vacuole_Formation_Reg"/>
</dbReference>
<dbReference type="PANTHER" id="PTHR32410">
    <property type="entry name" value="CYSTEINE/HISTIDINE-RICH C1 DOMAIN FAMILY PROTEIN"/>
    <property type="match status" value="1"/>
</dbReference>
<dbReference type="SUPFAM" id="SSF57889">
    <property type="entry name" value="Cysteine-rich domain"/>
    <property type="match status" value="5"/>
</dbReference>
<feature type="domain" description="Zinc finger PHD-type" evidence="6">
    <location>
        <begin position="142"/>
        <end position="196"/>
    </location>
</feature>
<feature type="domain" description="Zinc finger PHD-type" evidence="6">
    <location>
        <begin position="395"/>
        <end position="455"/>
    </location>
</feature>
<dbReference type="AlphaFoldDB" id="A0A9W3DL52"/>
<evidence type="ECO:0000259" key="5">
    <source>
        <dbReference type="SMART" id="SM00109"/>
    </source>
</evidence>
<dbReference type="GeneID" id="108854095"/>
<dbReference type="InterPro" id="IPR002219">
    <property type="entry name" value="PKC_DAG/PE"/>
</dbReference>
<keyword evidence="1" id="KW-0479">Metal-binding</keyword>
<reference evidence="7" key="1">
    <citation type="journal article" date="2019" name="Database">
        <title>The radish genome database (RadishGD): an integrated information resource for radish genomics.</title>
        <authorList>
            <person name="Yu H.J."/>
            <person name="Baek S."/>
            <person name="Lee Y.J."/>
            <person name="Cho A."/>
            <person name="Mun J.H."/>
        </authorList>
    </citation>
    <scope>NUCLEOTIDE SEQUENCE [LARGE SCALE GENOMIC DNA]</scope>
    <source>
        <strain evidence="7">cv. WK10039</strain>
    </source>
</reference>
<keyword evidence="7" id="KW-1185">Reference proteome</keyword>
<dbReference type="PANTHER" id="PTHR32410:SF162">
    <property type="entry name" value="CHP-RICH ZINC FINGER PROTEIN-LIKE-RELATED"/>
    <property type="match status" value="1"/>
</dbReference>
<feature type="domain" description="Phorbol-ester/DAG-type" evidence="5">
    <location>
        <begin position="9"/>
        <end position="58"/>
    </location>
</feature>
<evidence type="ECO:0000313" key="8">
    <source>
        <dbReference type="RefSeq" id="XP_056864505.1"/>
    </source>
</evidence>
<dbReference type="SMART" id="SM00109">
    <property type="entry name" value="C1"/>
    <property type="match status" value="6"/>
</dbReference>
<evidence type="ECO:0000256" key="3">
    <source>
        <dbReference type="ARBA" id="ARBA00022771"/>
    </source>
</evidence>
<evidence type="ECO:0000259" key="6">
    <source>
        <dbReference type="SMART" id="SM00249"/>
    </source>
</evidence>
<evidence type="ECO:0000256" key="1">
    <source>
        <dbReference type="ARBA" id="ARBA00022723"/>
    </source>
</evidence>
<dbReference type="GO" id="GO:0008270">
    <property type="term" value="F:zinc ion binding"/>
    <property type="evidence" value="ECO:0007669"/>
    <property type="project" value="UniProtKB-KW"/>
</dbReference>
<gene>
    <name evidence="8" type="primary">LOC108854095</name>
</gene>
<dbReference type="KEGG" id="rsz:108854095"/>
<protein>
    <submittedName>
        <fullName evidence="8">Uncharacterized protein LOC108854095</fullName>
    </submittedName>
</protein>
<dbReference type="SMART" id="SM00249">
    <property type="entry name" value="PHD"/>
    <property type="match status" value="4"/>
</dbReference>
<name>A0A9W3DL52_RAPSA</name>
<keyword evidence="4" id="KW-0862">Zinc</keyword>
<feature type="domain" description="Zinc finger PHD-type" evidence="6">
    <location>
        <begin position="501"/>
        <end position="564"/>
    </location>
</feature>
<dbReference type="InterPro" id="IPR001965">
    <property type="entry name" value="Znf_PHD"/>
</dbReference>
<proteinExistence type="predicted"/>
<sequence>MDKVKLPVHKHSLLPFTRFSLGLCEGCRSRGYIYEGYRCNESRCDTLFHKECAESLPEINHPSHPDHPLKLAPVSNYNPSFCGLCRALFMVGYFCSICDFKLDLGCAKGPGVPLLVPEVSNVHEHPLKLLVKAQYNGDIRSACKLCGITLFGTTHYYTCCQCELLFHTDCVEFVTEAYHSSHPRHPLKFLTCESLDYADKECLLCGMEFHERVHHCDVCNVSICSQCVRTPPPLVVESPKTHEHGLHLVPRRMDFTCNACGTQGARSPYFCLQCNFMIHRECIDLPRLININRHDHRISYTRRLGHGNLKCGVCRKKVDGFYGGYSCSKCSNYYVVHARCATRKDVWDMVELEGTPEEEEIPPFEVIDDNTIKHFSHHHNLSISKDGQTLHESTLCQACVLQISSETFYGCNQCDFTLHQKCANLPRKKRHACHNQPFKLQTKFLDSASKCVLCNKMFTGFRYESDSDMILDVRCASMSEPFVHKSHQHPLYYCITDKFKRCSHCGNLEKSIFSCDDESCDFNLDYKCAGLPQKVMKHRYDDHPLILSCGESNVDGEYWCEACETKVNPRKWFYTCNNCGITLHISCIVGDFSYTLAGSELSWGEKVVPNTSICRVLCSACNVRCKLPSILQVYKTGVFFYMCSSRCRYSRKI</sequence>
<dbReference type="InterPro" id="IPR004146">
    <property type="entry name" value="DC1"/>
</dbReference>
<dbReference type="Proteomes" id="UP000504610">
    <property type="component" value="Chromosome 4"/>
</dbReference>
<dbReference type="Pfam" id="PF03107">
    <property type="entry name" value="C1_2"/>
    <property type="match status" value="6"/>
</dbReference>
<dbReference type="OrthoDB" id="938199at2759"/>
<dbReference type="Pfam" id="PF22926">
    <property type="entry name" value="C1-like_CT"/>
    <property type="match status" value="1"/>
</dbReference>
<feature type="domain" description="Phorbol-ester/DAG-type" evidence="5">
    <location>
        <begin position="377"/>
        <end position="433"/>
    </location>
</feature>
<keyword evidence="2" id="KW-0677">Repeat</keyword>
<dbReference type="RefSeq" id="XP_056864505.1">
    <property type="nucleotide sequence ID" value="XM_057008525.1"/>
</dbReference>
<feature type="domain" description="Phorbol-ester/DAG-type" evidence="5">
    <location>
        <begin position="67"/>
        <end position="112"/>
    </location>
</feature>
<evidence type="ECO:0000313" key="7">
    <source>
        <dbReference type="Proteomes" id="UP000504610"/>
    </source>
</evidence>
<feature type="domain" description="Phorbol-ester/DAG-type" evidence="5">
    <location>
        <begin position="242"/>
        <end position="288"/>
    </location>
</feature>
<organism evidence="7 8">
    <name type="scientific">Raphanus sativus</name>
    <name type="common">Radish</name>
    <name type="synonym">Raphanus raphanistrum var. sativus</name>
    <dbReference type="NCBI Taxonomy" id="3726"/>
    <lineage>
        <taxon>Eukaryota</taxon>
        <taxon>Viridiplantae</taxon>
        <taxon>Streptophyta</taxon>
        <taxon>Embryophyta</taxon>
        <taxon>Tracheophyta</taxon>
        <taxon>Spermatophyta</taxon>
        <taxon>Magnoliopsida</taxon>
        <taxon>eudicotyledons</taxon>
        <taxon>Gunneridae</taxon>
        <taxon>Pentapetalae</taxon>
        <taxon>rosids</taxon>
        <taxon>malvids</taxon>
        <taxon>Brassicales</taxon>
        <taxon>Brassicaceae</taxon>
        <taxon>Brassiceae</taxon>
        <taxon>Raphanus</taxon>
    </lineage>
</organism>
<feature type="domain" description="Phorbol-ester/DAG-type" evidence="5">
    <location>
        <begin position="125"/>
        <end position="176"/>
    </location>
</feature>
<feature type="domain" description="Zinc finger PHD-type" evidence="6">
    <location>
        <begin position="256"/>
        <end position="331"/>
    </location>
</feature>
<evidence type="ECO:0000256" key="2">
    <source>
        <dbReference type="ARBA" id="ARBA00022737"/>
    </source>
</evidence>
<evidence type="ECO:0000256" key="4">
    <source>
        <dbReference type="ARBA" id="ARBA00022833"/>
    </source>
</evidence>
<dbReference type="InterPro" id="IPR046349">
    <property type="entry name" value="C1-like_sf"/>
</dbReference>
<feature type="domain" description="Phorbol-ester/DAG-type" evidence="5">
    <location>
        <begin position="294"/>
        <end position="346"/>
    </location>
</feature>
<accession>A0A9W3DL52</accession>
<keyword evidence="3" id="KW-0863">Zinc-finger</keyword>
<dbReference type="InterPro" id="IPR054483">
    <property type="entry name" value="DC1-like_CT"/>
</dbReference>
<reference evidence="8" key="2">
    <citation type="submission" date="2025-08" db="UniProtKB">
        <authorList>
            <consortium name="RefSeq"/>
        </authorList>
    </citation>
    <scope>IDENTIFICATION</scope>
    <source>
        <tissue evidence="8">Leaf</tissue>
    </source>
</reference>